<accession>A0AA41QD46</accession>
<sequence>MARKRRDDAAAYTFDLVGDDAEDFDAGRALVTQAAAQAGRPGVPVPDAGGPAVGSPGGGLTTKDGPAAPPSGWRAWRSRATTSTQAQDGATYRFELVTDEDDDGDVVAEVRDRVAANRRILVPAVGALAALTIVGATVGTVREHQRAERLRVAAGGVLSLDDAPEERWRAQVPTMNLGFLDGDLFAADAEGVHGIDPQTGDEAWSVALDDAQCGSIDGQWWSSMPDLGQLVCVQGTGDDRTLVVVGPDGAVSEPRRLDPEAGVPHPGPRGTVVLVRRVGEPGDPGDAAVDCLPDSSCSTTGQVASARDIEVRVEDAVTGELRWESAVDAEVGGDTWECVSWSETRTSLDLEAVRVGGGPTLVTMDGCGVHAAWTADGATLGARPVDAPGPFGPSYTEPVPGGYVQRSVQVGSGFKDRFYGPDGTVEQEVDGSVLIPQSSDGTADGFHFVGGIPTLTAYDAGWGTLWKASLLVDRVLAVADGIVVVGGTSSTKVIALDLATGGELWDWTVPPETVSDDGSVVTTGGGWINQAFTDGRIVVVAMQASSGIEMPPVISYGLDLVTGEVVWTDAAPGEATLLSAGGRLYRLEFTPSQDTEFEWSAELVGLG</sequence>
<keyword evidence="2" id="KW-1133">Transmembrane helix</keyword>
<name>A0AA41QD46_9MICO</name>
<protein>
    <submittedName>
        <fullName evidence="4">PQQ-binding-like beta-propeller repeat protein</fullName>
    </submittedName>
</protein>
<feature type="transmembrane region" description="Helical" evidence="2">
    <location>
        <begin position="120"/>
        <end position="141"/>
    </location>
</feature>
<dbReference type="Gene3D" id="2.40.10.480">
    <property type="match status" value="1"/>
</dbReference>
<gene>
    <name evidence="4" type="ORF">L1785_06340</name>
</gene>
<proteinExistence type="predicted"/>
<dbReference type="Pfam" id="PF13360">
    <property type="entry name" value="PQQ_2"/>
    <property type="match status" value="1"/>
</dbReference>
<keyword evidence="2" id="KW-0812">Transmembrane</keyword>
<evidence type="ECO:0000313" key="4">
    <source>
        <dbReference type="EMBL" id="MCF4120590.1"/>
    </source>
</evidence>
<comment type="caution">
    <text evidence="4">The sequence shown here is derived from an EMBL/GenBank/DDBJ whole genome shotgun (WGS) entry which is preliminary data.</text>
</comment>
<feature type="domain" description="Pyrrolo-quinoline quinone repeat" evidence="3">
    <location>
        <begin position="455"/>
        <end position="582"/>
    </location>
</feature>
<evidence type="ECO:0000313" key="5">
    <source>
        <dbReference type="Proteomes" id="UP001165405"/>
    </source>
</evidence>
<keyword evidence="2" id="KW-0472">Membrane</keyword>
<dbReference type="EMBL" id="JAKGSG010000022">
    <property type="protein sequence ID" value="MCF4120590.1"/>
    <property type="molecule type" value="Genomic_DNA"/>
</dbReference>
<evidence type="ECO:0000259" key="3">
    <source>
        <dbReference type="Pfam" id="PF13360"/>
    </source>
</evidence>
<evidence type="ECO:0000256" key="1">
    <source>
        <dbReference type="SAM" id="MobiDB-lite"/>
    </source>
</evidence>
<dbReference type="Proteomes" id="UP001165405">
    <property type="component" value="Unassembled WGS sequence"/>
</dbReference>
<dbReference type="RefSeq" id="WP_236088360.1">
    <property type="nucleotide sequence ID" value="NZ_JAKGSG010000022.1"/>
</dbReference>
<keyword evidence="5" id="KW-1185">Reference proteome</keyword>
<dbReference type="InterPro" id="IPR002372">
    <property type="entry name" value="PQQ_rpt_dom"/>
</dbReference>
<feature type="compositionally biased region" description="Gly residues" evidence="1">
    <location>
        <begin position="51"/>
        <end position="60"/>
    </location>
</feature>
<dbReference type="SUPFAM" id="SSF50998">
    <property type="entry name" value="Quinoprotein alcohol dehydrogenase-like"/>
    <property type="match status" value="2"/>
</dbReference>
<reference evidence="4" key="1">
    <citation type="submission" date="2022-01" db="EMBL/GenBank/DDBJ databases">
        <title>Antribacter sp. nov., isolated from Guizhou of China.</title>
        <authorList>
            <person name="Chengliang C."/>
            <person name="Ya Z."/>
        </authorList>
    </citation>
    <scope>NUCLEOTIDE SEQUENCE</scope>
    <source>
        <strain evidence="4">KLBMP 9083</strain>
    </source>
</reference>
<feature type="region of interest" description="Disordered" evidence="1">
    <location>
        <begin position="249"/>
        <end position="270"/>
    </location>
</feature>
<dbReference type="AlphaFoldDB" id="A0AA41QD46"/>
<dbReference type="InterPro" id="IPR011047">
    <property type="entry name" value="Quinoprotein_ADH-like_sf"/>
</dbReference>
<evidence type="ECO:0000256" key="2">
    <source>
        <dbReference type="SAM" id="Phobius"/>
    </source>
</evidence>
<organism evidence="4 5">
    <name type="scientific">Antribacter soli</name>
    <dbReference type="NCBI Taxonomy" id="2910976"/>
    <lineage>
        <taxon>Bacteria</taxon>
        <taxon>Bacillati</taxon>
        <taxon>Actinomycetota</taxon>
        <taxon>Actinomycetes</taxon>
        <taxon>Micrococcales</taxon>
        <taxon>Promicromonosporaceae</taxon>
        <taxon>Antribacter</taxon>
    </lineage>
</organism>
<feature type="region of interest" description="Disordered" evidence="1">
    <location>
        <begin position="35"/>
        <end position="73"/>
    </location>
</feature>
<feature type="compositionally biased region" description="Low complexity" evidence="1">
    <location>
        <begin position="38"/>
        <end position="50"/>
    </location>
</feature>